<dbReference type="AlphaFoldDB" id="A0AAN9B2K9"/>
<dbReference type="InterPro" id="IPR036397">
    <property type="entry name" value="RNaseH_sf"/>
</dbReference>
<name>A0AAN9B2K9_9CAEN</name>
<evidence type="ECO:0000259" key="1">
    <source>
        <dbReference type="Pfam" id="PF13358"/>
    </source>
</evidence>
<proteinExistence type="predicted"/>
<dbReference type="Pfam" id="PF13384">
    <property type="entry name" value="HTH_23"/>
    <property type="match status" value="1"/>
</dbReference>
<gene>
    <name evidence="2" type="ORF">V1264_005913</name>
</gene>
<keyword evidence="3" id="KW-1185">Reference proteome</keyword>
<dbReference type="GO" id="GO:0003676">
    <property type="term" value="F:nucleic acid binding"/>
    <property type="evidence" value="ECO:0007669"/>
    <property type="project" value="InterPro"/>
</dbReference>
<protein>
    <recommendedName>
        <fullName evidence="1">Tc1-like transposase DDE domain-containing protein</fullName>
    </recommendedName>
</protein>
<dbReference type="PANTHER" id="PTHR23022">
    <property type="entry name" value="TRANSPOSABLE ELEMENT-RELATED"/>
    <property type="match status" value="1"/>
</dbReference>
<dbReference type="Gene3D" id="3.30.420.10">
    <property type="entry name" value="Ribonuclease H-like superfamily/Ribonuclease H"/>
    <property type="match status" value="1"/>
</dbReference>
<dbReference type="PANTHER" id="PTHR23022:SF135">
    <property type="entry name" value="SI:DKEY-77F5.3"/>
    <property type="match status" value="1"/>
</dbReference>
<organism evidence="2 3">
    <name type="scientific">Littorina saxatilis</name>
    <dbReference type="NCBI Taxonomy" id="31220"/>
    <lineage>
        <taxon>Eukaryota</taxon>
        <taxon>Metazoa</taxon>
        <taxon>Spiralia</taxon>
        <taxon>Lophotrochozoa</taxon>
        <taxon>Mollusca</taxon>
        <taxon>Gastropoda</taxon>
        <taxon>Caenogastropoda</taxon>
        <taxon>Littorinimorpha</taxon>
        <taxon>Littorinoidea</taxon>
        <taxon>Littorinidae</taxon>
        <taxon>Littorina</taxon>
    </lineage>
</organism>
<sequence>MPRLSPDQRQQAIGRLDARQSVQQVVRAVGVNVTTVYRLQQRFHATNSTCDLRRRGRPRVTTAGQDRHLVHQHQRDAFETAANTARNTFGVHGQPVSARTLRRRLGGQNLVNRRPARRPVLTAQHRLDCLARAQQHARWRHRDWRRVLFSDEKRFCLEPGDGRIRIWRRPGQRFANINILQHDRWGGASVMIWGAIGVSLQVGPVVFLNVGQGRGNGVNADRYINQVLLPYVVPFVQRYRNCLFQQDNARPHTARATQDRLRHNSVNILPHPARSPDLNPIEHFWDIMQRRINALARRPRTAAELPAAVTQVWAQVPQQQINHLVLSMHWRCATVINAQGGATRY</sequence>
<dbReference type="InterPro" id="IPR009057">
    <property type="entry name" value="Homeodomain-like_sf"/>
</dbReference>
<reference evidence="2 3" key="1">
    <citation type="submission" date="2024-02" db="EMBL/GenBank/DDBJ databases">
        <title>Chromosome-scale genome assembly of the rough periwinkle Littorina saxatilis.</title>
        <authorList>
            <person name="De Jode A."/>
            <person name="Faria R."/>
            <person name="Formenti G."/>
            <person name="Sims Y."/>
            <person name="Smith T.P."/>
            <person name="Tracey A."/>
            <person name="Wood J.M.D."/>
            <person name="Zagrodzka Z.B."/>
            <person name="Johannesson K."/>
            <person name="Butlin R.K."/>
            <person name="Leder E.H."/>
        </authorList>
    </citation>
    <scope>NUCLEOTIDE SEQUENCE [LARGE SCALE GENOMIC DNA]</scope>
    <source>
        <strain evidence="2">Snail1</strain>
        <tissue evidence="2">Muscle</tissue>
    </source>
</reference>
<dbReference type="Proteomes" id="UP001374579">
    <property type="component" value="Unassembled WGS sequence"/>
</dbReference>
<dbReference type="InterPro" id="IPR052338">
    <property type="entry name" value="Transposase_5"/>
</dbReference>
<accession>A0AAN9B2K9</accession>
<dbReference type="EMBL" id="JBAMIC010000014">
    <property type="protein sequence ID" value="KAK7096639.1"/>
    <property type="molecule type" value="Genomic_DNA"/>
</dbReference>
<evidence type="ECO:0000313" key="3">
    <source>
        <dbReference type="Proteomes" id="UP001374579"/>
    </source>
</evidence>
<evidence type="ECO:0000313" key="2">
    <source>
        <dbReference type="EMBL" id="KAK7096639.1"/>
    </source>
</evidence>
<dbReference type="Gene3D" id="1.10.10.60">
    <property type="entry name" value="Homeodomain-like"/>
    <property type="match status" value="1"/>
</dbReference>
<dbReference type="InterPro" id="IPR038717">
    <property type="entry name" value="Tc1-like_DDE_dom"/>
</dbReference>
<comment type="caution">
    <text evidence="2">The sequence shown here is derived from an EMBL/GenBank/DDBJ whole genome shotgun (WGS) entry which is preliminary data.</text>
</comment>
<dbReference type="SUPFAM" id="SSF46689">
    <property type="entry name" value="Homeodomain-like"/>
    <property type="match status" value="1"/>
</dbReference>
<dbReference type="Pfam" id="PF13358">
    <property type="entry name" value="DDE_3"/>
    <property type="match status" value="1"/>
</dbReference>
<feature type="domain" description="Tc1-like transposase DDE" evidence="1">
    <location>
        <begin position="146"/>
        <end position="302"/>
    </location>
</feature>